<evidence type="ECO:0000313" key="3">
    <source>
        <dbReference type="Proteomes" id="UP000799536"/>
    </source>
</evidence>
<keyword evidence="3" id="KW-1185">Reference proteome</keyword>
<keyword evidence="1" id="KW-0732">Signal</keyword>
<dbReference type="AlphaFoldDB" id="A0A9P4MQZ9"/>
<feature type="signal peptide" evidence="1">
    <location>
        <begin position="1"/>
        <end position="26"/>
    </location>
</feature>
<gene>
    <name evidence="2" type="ORF">GQ43DRAFT_255136</name>
</gene>
<organism evidence="2 3">
    <name type="scientific">Delitschia confertaspora ATCC 74209</name>
    <dbReference type="NCBI Taxonomy" id="1513339"/>
    <lineage>
        <taxon>Eukaryota</taxon>
        <taxon>Fungi</taxon>
        <taxon>Dikarya</taxon>
        <taxon>Ascomycota</taxon>
        <taxon>Pezizomycotina</taxon>
        <taxon>Dothideomycetes</taxon>
        <taxon>Pleosporomycetidae</taxon>
        <taxon>Pleosporales</taxon>
        <taxon>Delitschiaceae</taxon>
        <taxon>Delitschia</taxon>
    </lineage>
</organism>
<evidence type="ECO:0000313" key="2">
    <source>
        <dbReference type="EMBL" id="KAF2196493.1"/>
    </source>
</evidence>
<accession>A0A9P4MQZ9</accession>
<dbReference type="EMBL" id="ML994379">
    <property type="protein sequence ID" value="KAF2196493.1"/>
    <property type="molecule type" value="Genomic_DNA"/>
</dbReference>
<name>A0A9P4MQZ9_9PLEO</name>
<comment type="caution">
    <text evidence="2">The sequence shown here is derived from an EMBL/GenBank/DDBJ whole genome shotgun (WGS) entry which is preliminary data.</text>
</comment>
<protein>
    <recommendedName>
        <fullName evidence="4">Secreted protein</fullName>
    </recommendedName>
</protein>
<evidence type="ECO:0000256" key="1">
    <source>
        <dbReference type="SAM" id="SignalP"/>
    </source>
</evidence>
<feature type="chain" id="PRO_5040131772" description="Secreted protein" evidence="1">
    <location>
        <begin position="27"/>
        <end position="161"/>
    </location>
</feature>
<evidence type="ECO:0008006" key="4">
    <source>
        <dbReference type="Google" id="ProtNLM"/>
    </source>
</evidence>
<reference evidence="2" key="1">
    <citation type="journal article" date="2020" name="Stud. Mycol.">
        <title>101 Dothideomycetes genomes: a test case for predicting lifestyles and emergence of pathogens.</title>
        <authorList>
            <person name="Haridas S."/>
            <person name="Albert R."/>
            <person name="Binder M."/>
            <person name="Bloem J."/>
            <person name="Labutti K."/>
            <person name="Salamov A."/>
            <person name="Andreopoulos B."/>
            <person name="Baker S."/>
            <person name="Barry K."/>
            <person name="Bills G."/>
            <person name="Bluhm B."/>
            <person name="Cannon C."/>
            <person name="Castanera R."/>
            <person name="Culley D."/>
            <person name="Daum C."/>
            <person name="Ezra D."/>
            <person name="Gonzalez J."/>
            <person name="Henrissat B."/>
            <person name="Kuo A."/>
            <person name="Liang C."/>
            <person name="Lipzen A."/>
            <person name="Lutzoni F."/>
            <person name="Magnuson J."/>
            <person name="Mondo S."/>
            <person name="Nolan M."/>
            <person name="Ohm R."/>
            <person name="Pangilinan J."/>
            <person name="Park H.-J."/>
            <person name="Ramirez L."/>
            <person name="Alfaro M."/>
            <person name="Sun H."/>
            <person name="Tritt A."/>
            <person name="Yoshinaga Y."/>
            <person name="Zwiers L.-H."/>
            <person name="Turgeon B."/>
            <person name="Goodwin S."/>
            <person name="Spatafora J."/>
            <person name="Crous P."/>
            <person name="Grigoriev I."/>
        </authorList>
    </citation>
    <scope>NUCLEOTIDE SEQUENCE</scope>
    <source>
        <strain evidence="2">ATCC 74209</strain>
    </source>
</reference>
<sequence length="161" mass="18511">MHNGGRGFLFVAVHFFFLTAPHTFFSDTIRLCNTNHLYLSIASHQPYCRSFAKAVSKYKQCGVPKWINMHVPCLSRNSLRSHAALGGYSIYSGWKNVEHFLGMPREARNSHSSNHHSSSLKSFFAQHKILHHIPSAYLSIYLSPVHVYVLHYLRYHNSLPE</sequence>
<dbReference type="Proteomes" id="UP000799536">
    <property type="component" value="Unassembled WGS sequence"/>
</dbReference>
<proteinExistence type="predicted"/>